<reference evidence="2 3" key="1">
    <citation type="submission" date="2016-12" db="EMBL/GenBank/DDBJ databases">
        <authorList>
            <person name="Song W.-J."/>
            <person name="Kurnit D.M."/>
        </authorList>
    </citation>
    <scope>NUCLEOTIDE SEQUENCE [LARGE SCALE GENOMIC DNA]</scope>
    <source>
        <strain evidence="2 3">DSM 43162</strain>
    </source>
</reference>
<feature type="region of interest" description="Disordered" evidence="1">
    <location>
        <begin position="1"/>
        <end position="24"/>
    </location>
</feature>
<evidence type="ECO:0000256" key="1">
    <source>
        <dbReference type="SAM" id="MobiDB-lite"/>
    </source>
</evidence>
<dbReference type="Proteomes" id="UP000184428">
    <property type="component" value="Unassembled WGS sequence"/>
</dbReference>
<feature type="compositionally biased region" description="Basic and acidic residues" evidence="1">
    <location>
        <begin position="15"/>
        <end position="24"/>
    </location>
</feature>
<dbReference type="RefSeq" id="WP_280173890.1">
    <property type="nucleotide sequence ID" value="NZ_FRDM01000025.1"/>
</dbReference>
<protein>
    <submittedName>
        <fullName evidence="2">Uncharacterized protein</fullName>
    </submittedName>
</protein>
<dbReference type="EMBL" id="FRDM01000025">
    <property type="protein sequence ID" value="SHN85245.1"/>
    <property type="molecule type" value="Genomic_DNA"/>
</dbReference>
<accession>A0A1M7UQQ2</accession>
<name>A0A1M7UQQ2_9ACTN</name>
<gene>
    <name evidence="2" type="ORF">SAMN05660350_03736</name>
</gene>
<organism evidence="2 3">
    <name type="scientific">Geodermatophilus obscurus</name>
    <dbReference type="NCBI Taxonomy" id="1861"/>
    <lineage>
        <taxon>Bacteria</taxon>
        <taxon>Bacillati</taxon>
        <taxon>Actinomycetota</taxon>
        <taxon>Actinomycetes</taxon>
        <taxon>Geodermatophilales</taxon>
        <taxon>Geodermatophilaceae</taxon>
        <taxon>Geodermatophilus</taxon>
    </lineage>
</organism>
<evidence type="ECO:0000313" key="2">
    <source>
        <dbReference type="EMBL" id="SHN85245.1"/>
    </source>
</evidence>
<evidence type="ECO:0000313" key="3">
    <source>
        <dbReference type="Proteomes" id="UP000184428"/>
    </source>
</evidence>
<sequence length="42" mass="4299">MVSTSTGSAPELLDTDPRGDDAGRASRRPAALLLFALVVAVT</sequence>
<proteinExistence type="predicted"/>
<dbReference type="AlphaFoldDB" id="A0A1M7UQQ2"/>